<gene>
    <name evidence="1" type="ORF">VSR83_38875</name>
</gene>
<proteinExistence type="predicted"/>
<reference evidence="1" key="1">
    <citation type="submission" date="2024-01" db="EMBL/GenBank/DDBJ databases">
        <title>The diversity of rhizobia nodulating Mimosa spp. in eleven states of Brazil covering several biomes is determined by host plant, location, and edaphic factors.</title>
        <authorList>
            <person name="Rouws L."/>
            <person name="Barauna A."/>
            <person name="Beukes C."/>
            <person name="De Faria S.M."/>
            <person name="Gross E."/>
            <person name="Dos Reis Junior F.B."/>
            <person name="Simon M."/>
            <person name="Maluk M."/>
            <person name="Odee D.W."/>
            <person name="Kenicer G."/>
            <person name="Young J.P.W."/>
            <person name="Reis V.M."/>
            <person name="Zilli J."/>
            <person name="James E.K."/>
        </authorList>
    </citation>
    <scope>NUCLEOTIDE SEQUENCE</scope>
    <source>
        <strain evidence="1">JPY452</strain>
    </source>
</reference>
<accession>A0ACC6RWV1</accession>
<sequence>MPTIAIVNQKGGSAKTTVSSHIIHAATRRNLRTLAIDFDKQASLTRFFGVEATPGHATASQCFETALTGEVVRCTENLALLPADRALRLCSGAGAEAALQAAANVRTLATQHELVVIDTAGALGEDATTYAALLAADFVLAPFAVGAFEAHALADLWECLSAVRNKENTGLRVMGLLPSKVNTRSTAELAGLASLRAEMGDIIAPHVLAERASVKQAIAQGHPVWHATKGEGHATAAREWRAACNWVLDTAMEA</sequence>
<evidence type="ECO:0000313" key="1">
    <source>
        <dbReference type="EMBL" id="MEM5405893.1"/>
    </source>
</evidence>
<dbReference type="EMBL" id="JAYMRU010000050">
    <property type="protein sequence ID" value="MEM5405893.1"/>
    <property type="molecule type" value="Genomic_DNA"/>
</dbReference>
<keyword evidence="2" id="KW-1185">Reference proteome</keyword>
<organism evidence="1 2">
    <name type="scientific">Paraburkholderia unamae</name>
    <dbReference type="NCBI Taxonomy" id="219649"/>
    <lineage>
        <taxon>Bacteria</taxon>
        <taxon>Pseudomonadati</taxon>
        <taxon>Pseudomonadota</taxon>
        <taxon>Betaproteobacteria</taxon>
        <taxon>Burkholderiales</taxon>
        <taxon>Burkholderiaceae</taxon>
        <taxon>Paraburkholderia</taxon>
    </lineage>
</organism>
<evidence type="ECO:0000313" key="2">
    <source>
        <dbReference type="Proteomes" id="UP001392318"/>
    </source>
</evidence>
<dbReference type="Proteomes" id="UP001392318">
    <property type="component" value="Unassembled WGS sequence"/>
</dbReference>
<name>A0ACC6RWV1_9BURK</name>
<comment type="caution">
    <text evidence="1">The sequence shown here is derived from an EMBL/GenBank/DDBJ whole genome shotgun (WGS) entry which is preliminary data.</text>
</comment>
<protein>
    <submittedName>
        <fullName evidence="1">ParA family protein</fullName>
    </submittedName>
</protein>